<dbReference type="OrthoDB" id="3978137at2759"/>
<keyword evidence="5" id="KW-0962">Peroxisome biogenesis</keyword>
<keyword evidence="7 10" id="KW-1133">Transmembrane helix</keyword>
<evidence type="ECO:0000256" key="1">
    <source>
        <dbReference type="ARBA" id="ARBA00003659"/>
    </source>
</evidence>
<dbReference type="Gene3D" id="3.40.50.11730">
    <property type="entry name" value="Peroxisome assembly protein 22"/>
    <property type="match status" value="1"/>
</dbReference>
<evidence type="ECO:0000256" key="10">
    <source>
        <dbReference type="SAM" id="Phobius"/>
    </source>
</evidence>
<name>A0A061B6Z7_CYBFA</name>
<evidence type="ECO:0000256" key="4">
    <source>
        <dbReference type="ARBA" id="ARBA00018967"/>
    </source>
</evidence>
<protein>
    <recommendedName>
        <fullName evidence="4">Peroxisome assembly protein 22</fullName>
    </recommendedName>
</protein>
<gene>
    <name evidence="11" type="ORF">CYFA0S_19e01816g</name>
</gene>
<sequence length="167" mass="18552">MNIDRQRRRQLGIIGGLLVLSAGAYSLYKYIYSSNQPSPQQSSTTGEKYTRKHITIILTDSIISSKLPINEILTKTTDVVLVIPPELTVDDLNEPLDPTIAYKAIECSTFDGVWSVVKHLGSEINFVVRDDLSDDIPEGIERYVGEIIELDQNVSVINESILSSVIT</sequence>
<dbReference type="InterPro" id="IPR038613">
    <property type="entry name" value="Peroxin-22_C_sf"/>
</dbReference>
<evidence type="ECO:0000256" key="9">
    <source>
        <dbReference type="ARBA" id="ARBA00023140"/>
    </source>
</evidence>
<dbReference type="PhylomeDB" id="A0A061B6Z7"/>
<reference evidence="11" key="1">
    <citation type="journal article" date="2014" name="Genome Announc.">
        <title>Genome sequence of the yeast Cyberlindnera fabianii (Hansenula fabianii).</title>
        <authorList>
            <person name="Freel K.C."/>
            <person name="Sarilar V."/>
            <person name="Neuveglise C."/>
            <person name="Devillers H."/>
            <person name="Friedrich A."/>
            <person name="Schacherer J."/>
        </authorList>
    </citation>
    <scope>NUCLEOTIDE SEQUENCE</scope>
    <source>
        <strain evidence="11">YJS4271</strain>
    </source>
</reference>
<dbReference type="AlphaFoldDB" id="A0A061B6Z7"/>
<dbReference type="GO" id="GO:0005778">
    <property type="term" value="C:peroxisomal membrane"/>
    <property type="evidence" value="ECO:0007669"/>
    <property type="project" value="UniProtKB-SubCell"/>
</dbReference>
<evidence type="ECO:0000313" key="11">
    <source>
        <dbReference type="EMBL" id="CDR45687.1"/>
    </source>
</evidence>
<evidence type="ECO:0000256" key="7">
    <source>
        <dbReference type="ARBA" id="ARBA00022989"/>
    </source>
</evidence>
<accession>A0A061B6Z7</accession>
<comment type="similarity">
    <text evidence="3">Belongs to the peroxin-22 family.</text>
</comment>
<evidence type="ECO:0000256" key="5">
    <source>
        <dbReference type="ARBA" id="ARBA00022593"/>
    </source>
</evidence>
<evidence type="ECO:0000256" key="2">
    <source>
        <dbReference type="ARBA" id="ARBA00004549"/>
    </source>
</evidence>
<evidence type="ECO:0000256" key="8">
    <source>
        <dbReference type="ARBA" id="ARBA00023136"/>
    </source>
</evidence>
<keyword evidence="9" id="KW-0576">Peroxisome</keyword>
<evidence type="ECO:0000256" key="6">
    <source>
        <dbReference type="ARBA" id="ARBA00022692"/>
    </source>
</evidence>
<keyword evidence="6 10" id="KW-0812">Transmembrane</keyword>
<organism evidence="11">
    <name type="scientific">Cyberlindnera fabianii</name>
    <name type="common">Yeast</name>
    <name type="synonym">Hansenula fabianii</name>
    <dbReference type="NCBI Taxonomy" id="36022"/>
    <lineage>
        <taxon>Eukaryota</taxon>
        <taxon>Fungi</taxon>
        <taxon>Dikarya</taxon>
        <taxon>Ascomycota</taxon>
        <taxon>Saccharomycotina</taxon>
        <taxon>Saccharomycetes</taxon>
        <taxon>Phaffomycetales</taxon>
        <taxon>Phaffomycetaceae</taxon>
        <taxon>Cyberlindnera</taxon>
    </lineage>
</organism>
<dbReference type="GO" id="GO:0007031">
    <property type="term" value="P:peroxisome organization"/>
    <property type="evidence" value="ECO:0007669"/>
    <property type="project" value="UniProtKB-KW"/>
</dbReference>
<dbReference type="Pfam" id="PF12827">
    <property type="entry name" value="Peroxin-22"/>
    <property type="match status" value="1"/>
</dbReference>
<evidence type="ECO:0000256" key="3">
    <source>
        <dbReference type="ARBA" id="ARBA00009642"/>
    </source>
</evidence>
<feature type="transmembrane region" description="Helical" evidence="10">
    <location>
        <begin position="12"/>
        <end position="32"/>
    </location>
</feature>
<comment type="subcellular location">
    <subcellularLocation>
        <location evidence="2">Peroxisome membrane</location>
        <topology evidence="2">Single-pass membrane protein</topology>
    </subcellularLocation>
</comment>
<comment type="function">
    <text evidence="1">Involved in peroxisome biogenesis.</text>
</comment>
<keyword evidence="8 10" id="KW-0472">Membrane</keyword>
<dbReference type="InterPro" id="IPR024359">
    <property type="entry name" value="Peroxin-22"/>
</dbReference>
<proteinExistence type="inferred from homology"/>
<dbReference type="VEuPathDB" id="FungiDB:BON22_0953"/>
<dbReference type="EMBL" id="LK052904">
    <property type="protein sequence ID" value="CDR45687.1"/>
    <property type="molecule type" value="Genomic_DNA"/>
</dbReference>